<accession>A0A3M8DNL6</accession>
<dbReference type="Pfam" id="PF13279">
    <property type="entry name" value="4HBT_2"/>
    <property type="match status" value="1"/>
</dbReference>
<sequence length="134" mass="15230">MLKSVYTFKVAWGDTDAAGIVFYPNFYKWMDQATGGLFHSIELPLSSLFVHEKIALPLLETHCVFKKPACFEDEIHVETQVLELRDKVFKLEHAFYRGETLLASGYEVRAWTSFAEGSPKAVTIPESVRASLIR</sequence>
<organism evidence="2 3">
    <name type="scientific">Brevibacillus fluminis</name>
    <dbReference type="NCBI Taxonomy" id="511487"/>
    <lineage>
        <taxon>Bacteria</taxon>
        <taxon>Bacillati</taxon>
        <taxon>Bacillota</taxon>
        <taxon>Bacilli</taxon>
        <taxon>Bacillales</taxon>
        <taxon>Paenibacillaceae</taxon>
        <taxon>Brevibacillus</taxon>
    </lineage>
</organism>
<evidence type="ECO:0000313" key="3">
    <source>
        <dbReference type="Proteomes" id="UP000271031"/>
    </source>
</evidence>
<dbReference type="Gene3D" id="3.10.129.10">
    <property type="entry name" value="Hotdog Thioesterase"/>
    <property type="match status" value="1"/>
</dbReference>
<gene>
    <name evidence="2" type="ORF">EDM56_10885</name>
</gene>
<dbReference type="OrthoDB" id="9800856at2"/>
<evidence type="ECO:0000256" key="1">
    <source>
        <dbReference type="ARBA" id="ARBA00022801"/>
    </source>
</evidence>
<dbReference type="AlphaFoldDB" id="A0A3M8DNL6"/>
<comment type="caution">
    <text evidence="2">The sequence shown here is derived from an EMBL/GenBank/DDBJ whole genome shotgun (WGS) entry which is preliminary data.</text>
</comment>
<name>A0A3M8DNL6_9BACL</name>
<dbReference type="CDD" id="cd00586">
    <property type="entry name" value="4HBT"/>
    <property type="match status" value="1"/>
</dbReference>
<dbReference type="GO" id="GO:0016787">
    <property type="term" value="F:hydrolase activity"/>
    <property type="evidence" value="ECO:0007669"/>
    <property type="project" value="UniProtKB-KW"/>
</dbReference>
<dbReference type="InterPro" id="IPR006684">
    <property type="entry name" value="YbgC/YbaW"/>
</dbReference>
<dbReference type="InterPro" id="IPR029069">
    <property type="entry name" value="HotDog_dom_sf"/>
</dbReference>
<reference evidence="2 3" key="1">
    <citation type="submission" date="2018-10" db="EMBL/GenBank/DDBJ databases">
        <title>Phylogenomics of Brevibacillus.</title>
        <authorList>
            <person name="Dunlap C."/>
        </authorList>
    </citation>
    <scope>NUCLEOTIDE SEQUENCE [LARGE SCALE GENOMIC DNA]</scope>
    <source>
        <strain evidence="2 3">JCM 15716</strain>
    </source>
</reference>
<protein>
    <submittedName>
        <fullName evidence="2">Acyl-CoA thioesterase</fullName>
    </submittedName>
</protein>
<dbReference type="EMBL" id="RHHQ01000008">
    <property type="protein sequence ID" value="RNB89676.1"/>
    <property type="molecule type" value="Genomic_DNA"/>
</dbReference>
<dbReference type="SUPFAM" id="SSF54637">
    <property type="entry name" value="Thioesterase/thiol ester dehydrase-isomerase"/>
    <property type="match status" value="1"/>
</dbReference>
<dbReference type="PIRSF" id="PIRSF003230">
    <property type="entry name" value="YbgC"/>
    <property type="match status" value="1"/>
</dbReference>
<keyword evidence="3" id="KW-1185">Reference proteome</keyword>
<evidence type="ECO:0000313" key="2">
    <source>
        <dbReference type="EMBL" id="RNB89676.1"/>
    </source>
</evidence>
<dbReference type="Proteomes" id="UP000271031">
    <property type="component" value="Unassembled WGS sequence"/>
</dbReference>
<dbReference type="RefSeq" id="WP_122917931.1">
    <property type="nucleotide sequence ID" value="NZ_RHHQ01000008.1"/>
</dbReference>
<proteinExistence type="predicted"/>
<keyword evidence="1" id="KW-0378">Hydrolase</keyword>